<dbReference type="Pfam" id="PF13561">
    <property type="entry name" value="adh_short_C2"/>
    <property type="match status" value="1"/>
</dbReference>
<dbReference type="Proteomes" id="UP000077037">
    <property type="component" value="Unassembled WGS sequence"/>
</dbReference>
<dbReference type="PRINTS" id="PR00080">
    <property type="entry name" value="SDRFAMILY"/>
</dbReference>
<dbReference type="PANTHER" id="PTHR42760:SF133">
    <property type="entry name" value="3-OXOACYL-[ACYL-CARRIER-PROTEIN] REDUCTASE"/>
    <property type="match status" value="1"/>
</dbReference>
<gene>
    <name evidence="3" type="primary">fabG_14</name>
    <name evidence="3" type="ORF">SAMEA1982600_02261</name>
</gene>
<dbReference type="GO" id="GO:0048038">
    <property type="term" value="F:quinone binding"/>
    <property type="evidence" value="ECO:0007669"/>
    <property type="project" value="TreeGrafter"/>
</dbReference>
<dbReference type="FunFam" id="3.40.50.720:FF:000173">
    <property type="entry name" value="3-oxoacyl-[acyl-carrier protein] reductase"/>
    <property type="match status" value="1"/>
</dbReference>
<dbReference type="EMBL" id="FKBS01000014">
    <property type="protein sequence ID" value="SAI28546.1"/>
    <property type="molecule type" value="Genomic_DNA"/>
</dbReference>
<dbReference type="Gene3D" id="3.40.50.720">
    <property type="entry name" value="NAD(P)-binding Rossmann-like Domain"/>
    <property type="match status" value="1"/>
</dbReference>
<evidence type="ECO:0000256" key="1">
    <source>
        <dbReference type="ARBA" id="ARBA00006484"/>
    </source>
</evidence>
<evidence type="ECO:0000256" key="2">
    <source>
        <dbReference type="ARBA" id="ARBA00023002"/>
    </source>
</evidence>
<dbReference type="RefSeq" id="WP_066411817.1">
    <property type="nucleotide sequence ID" value="NZ_FKBS01000014.1"/>
</dbReference>
<protein>
    <submittedName>
        <fullName evidence="3">3-oxoacyl-ACP reductase</fullName>
        <ecNumber evidence="3">1.1.1.100</ecNumber>
    </submittedName>
</protein>
<dbReference type="InterPro" id="IPR020904">
    <property type="entry name" value="Sc_DH/Rdtase_CS"/>
</dbReference>
<dbReference type="GO" id="GO:0006633">
    <property type="term" value="P:fatty acid biosynthetic process"/>
    <property type="evidence" value="ECO:0007669"/>
    <property type="project" value="TreeGrafter"/>
</dbReference>
<comment type="similarity">
    <text evidence="1">Belongs to the short-chain dehydrogenases/reductases (SDR) family.</text>
</comment>
<dbReference type="PROSITE" id="PS00061">
    <property type="entry name" value="ADH_SHORT"/>
    <property type="match status" value="1"/>
</dbReference>
<dbReference type="GO" id="GO:0004316">
    <property type="term" value="F:3-oxoacyl-[acyl-carrier-protein] reductase (NADPH) activity"/>
    <property type="evidence" value="ECO:0007669"/>
    <property type="project" value="UniProtKB-EC"/>
</dbReference>
<evidence type="ECO:0000313" key="3">
    <source>
        <dbReference type="EMBL" id="SAI28546.1"/>
    </source>
</evidence>
<reference evidence="3 4" key="1">
    <citation type="submission" date="2016-03" db="EMBL/GenBank/DDBJ databases">
        <authorList>
            <consortium name="Pathogen Informatics"/>
        </authorList>
    </citation>
    <scope>NUCLEOTIDE SEQUENCE [LARGE SCALE GENOMIC DNA]</scope>
    <source>
        <strain evidence="3 4">NCTC13364</strain>
    </source>
</reference>
<dbReference type="AlphaFoldDB" id="A0A157P5I8"/>
<dbReference type="PANTHER" id="PTHR42760">
    <property type="entry name" value="SHORT-CHAIN DEHYDROGENASES/REDUCTASES FAMILY MEMBER"/>
    <property type="match status" value="1"/>
</dbReference>
<dbReference type="InterPro" id="IPR036291">
    <property type="entry name" value="NAD(P)-bd_dom_sf"/>
</dbReference>
<sequence>MQDTAMLAHRQVIVTGAGQGIGRALATAITELGGRVVAVDMNDDALHALQETLGREHCAILAGNVSDPELGSRAVEAGVAAFGHVNGLVNNAGITRTAMIDKMSAADWQQVIDVHLSGSFYFLQALGRHLLARAKSGQDGSGAIVNISSDAGRRGTIGQINYGAAKAGVLGLTMCAAREWARHGIRVNTVGFGVVETPMTETIRGEKFRDTYLSQIPLGRWGSADEVVRPICFLLSDAASYVTGQHLSVNGGYTIGL</sequence>
<dbReference type="PRINTS" id="PR00081">
    <property type="entry name" value="GDHRDH"/>
</dbReference>
<evidence type="ECO:0000313" key="4">
    <source>
        <dbReference type="Proteomes" id="UP000077037"/>
    </source>
</evidence>
<name>A0A157P5I8_9BORD</name>
<dbReference type="InterPro" id="IPR002347">
    <property type="entry name" value="SDR_fam"/>
</dbReference>
<organism evidence="3 4">
    <name type="scientific">Bordetella ansorpii</name>
    <dbReference type="NCBI Taxonomy" id="288768"/>
    <lineage>
        <taxon>Bacteria</taxon>
        <taxon>Pseudomonadati</taxon>
        <taxon>Pseudomonadota</taxon>
        <taxon>Betaproteobacteria</taxon>
        <taxon>Burkholderiales</taxon>
        <taxon>Alcaligenaceae</taxon>
        <taxon>Bordetella</taxon>
    </lineage>
</organism>
<proteinExistence type="inferred from homology"/>
<dbReference type="EC" id="1.1.1.100" evidence="3"/>
<dbReference type="SUPFAM" id="SSF51735">
    <property type="entry name" value="NAD(P)-binding Rossmann-fold domains"/>
    <property type="match status" value="1"/>
</dbReference>
<dbReference type="OrthoDB" id="9803333at2"/>
<keyword evidence="2 3" id="KW-0560">Oxidoreductase</keyword>
<accession>A0A157P5I8</accession>